<reference evidence="2 3" key="1">
    <citation type="submission" date="2022-01" db="EMBL/GenBank/DDBJ databases">
        <title>A high-quality chromosome-level genome assembly of rohu carp, Labeo rohita.</title>
        <authorList>
            <person name="Arick M.A. II"/>
            <person name="Hsu C.-Y."/>
            <person name="Magbanua Z."/>
            <person name="Pechanova O."/>
            <person name="Grover C."/>
            <person name="Miller E."/>
            <person name="Thrash A."/>
            <person name="Ezzel L."/>
            <person name="Alam S."/>
            <person name="Benzie J."/>
            <person name="Hamilton M."/>
            <person name="Karsi A."/>
            <person name="Lawrence M.L."/>
            <person name="Peterson D.G."/>
        </authorList>
    </citation>
    <scope>NUCLEOTIDE SEQUENCE [LARGE SCALE GENOMIC DNA]</scope>
    <source>
        <strain evidence="3">BAU-BD-2019</strain>
        <tissue evidence="2">Blood</tissue>
    </source>
</reference>
<accession>A0ABQ8L0X7</accession>
<sequence length="859" mass="93956">MNPVRSARHQSSPVHLTDISHYADCCTTPQTTFLIILCADYTHTPVPNQTLYIYLSLPPSTRPYKDPAAFLTNIAQIFCDGVNQPLRSELRREGPSSSLAQFLDYALLCVGSSLTVGVAEEERNIAVGTAAKSSQPDSGTRSQNSGRTRAHSCNCGRQQRPFTKWWRRQSSVTAAIPESCNVTVVFPVSSQVRAALPVSSQVTAVVPESSLVTAVVPESSKVTAVVPESSKFGAVVPESSKVRAVVLESSKFRVVVPESSKIRAVVPESRKVKVVVHESSKVTAYPHEASSHHTMEATYELSAPPVMALEAVTELHVRPVLAMEPMYELSAPPVMAMEAITELSVHPVLAMEATYKLSALPVTAMEAVTELSVRPVPAMEPTYELSAPSVMAKKPVPVSMEGFGSVRSTLEGSCSLCSALVALSLASSAGSALVPCSAGPTSVPRSSTWTWPSNPRLVSPPPHRSPGLFGVWSVWKPLLGGGLCHESCPVCPPPELMQALIKMYREPHKLVLQNIAEVMDGPNIRTGDVEAFKPFVLRVCSLVSTLEQLGSEGTVELDCGSHVPRLQNKLPHELRTSFKIYIHPLRVTIPTLLDFSIWLEYEFQVQDDGSRMICLPPELSSRRRQDRRDPRALRKPTSLLLGTEKPITGSEIQAPAPTCHRKHLLILHDVNERTVADETETDTRENSCLVKTTKDITNGDKSIEAYAVLDDGSERTILLHTAKFPIQGAFTAERLGLPEQTHPVASLQKMYKHLAELLLQQIDRVQPVLLIGSDCPHLVTPIEPVRLGPPGGPVAVRTRLGWTLQGPTHEIKRGVNTHQCINTAISPNADLFAHVEKLWQMDVILYGNEKVVTSYKRRR</sequence>
<gene>
    <name evidence="2" type="ORF">H4Q32_026146</name>
</gene>
<evidence type="ECO:0000313" key="3">
    <source>
        <dbReference type="Proteomes" id="UP000830375"/>
    </source>
</evidence>
<name>A0ABQ8L0X7_LABRO</name>
<feature type="region of interest" description="Disordered" evidence="1">
    <location>
        <begin position="127"/>
        <end position="155"/>
    </location>
</feature>
<feature type="compositionally biased region" description="Basic and acidic residues" evidence="1">
    <location>
        <begin position="620"/>
        <end position="632"/>
    </location>
</feature>
<keyword evidence="3" id="KW-1185">Reference proteome</keyword>
<protein>
    <submittedName>
        <fullName evidence="2">C-type lectin domain family 4 member M</fullName>
    </submittedName>
</protein>
<organism evidence="2 3">
    <name type="scientific">Labeo rohita</name>
    <name type="common">Indian major carp</name>
    <name type="synonym">Cyprinus rohita</name>
    <dbReference type="NCBI Taxonomy" id="84645"/>
    <lineage>
        <taxon>Eukaryota</taxon>
        <taxon>Metazoa</taxon>
        <taxon>Chordata</taxon>
        <taxon>Craniata</taxon>
        <taxon>Vertebrata</taxon>
        <taxon>Euteleostomi</taxon>
        <taxon>Actinopterygii</taxon>
        <taxon>Neopterygii</taxon>
        <taxon>Teleostei</taxon>
        <taxon>Ostariophysi</taxon>
        <taxon>Cypriniformes</taxon>
        <taxon>Cyprinidae</taxon>
        <taxon>Labeoninae</taxon>
        <taxon>Labeonini</taxon>
        <taxon>Labeo</taxon>
    </lineage>
</organism>
<evidence type="ECO:0000256" key="1">
    <source>
        <dbReference type="SAM" id="MobiDB-lite"/>
    </source>
</evidence>
<evidence type="ECO:0000313" key="2">
    <source>
        <dbReference type="EMBL" id="KAI2644390.1"/>
    </source>
</evidence>
<comment type="caution">
    <text evidence="2">The sequence shown here is derived from an EMBL/GenBank/DDBJ whole genome shotgun (WGS) entry which is preliminary data.</text>
</comment>
<dbReference type="PANTHER" id="PTHR47331">
    <property type="entry name" value="PHD-TYPE DOMAIN-CONTAINING PROTEIN"/>
    <property type="match status" value="1"/>
</dbReference>
<dbReference type="Proteomes" id="UP000830375">
    <property type="component" value="Unassembled WGS sequence"/>
</dbReference>
<proteinExistence type="predicted"/>
<dbReference type="EMBL" id="JACTAM010002540">
    <property type="protein sequence ID" value="KAI2644390.1"/>
    <property type="molecule type" value="Genomic_DNA"/>
</dbReference>
<feature type="compositionally biased region" description="Polar residues" evidence="1">
    <location>
        <begin position="131"/>
        <end position="147"/>
    </location>
</feature>
<feature type="region of interest" description="Disordered" evidence="1">
    <location>
        <begin position="618"/>
        <end position="637"/>
    </location>
</feature>
<dbReference type="PANTHER" id="PTHR47331:SF5">
    <property type="entry name" value="RIBONUCLEASE H"/>
    <property type="match status" value="1"/>
</dbReference>